<keyword evidence="2" id="KW-1185">Reference proteome</keyword>
<proteinExistence type="predicted"/>
<protein>
    <submittedName>
        <fullName evidence="1">Uncharacterized protein</fullName>
    </submittedName>
</protein>
<comment type="caution">
    <text evidence="1">The sequence shown here is derived from an EMBL/GenBank/DDBJ whole genome shotgun (WGS) entry which is preliminary data.</text>
</comment>
<dbReference type="EMBL" id="JASPKY010000222">
    <property type="protein sequence ID" value="KAK9719128.1"/>
    <property type="molecule type" value="Genomic_DNA"/>
</dbReference>
<accession>A0AAW1KJD8</accession>
<dbReference type="AlphaFoldDB" id="A0AAW1KJD8"/>
<organism evidence="1 2">
    <name type="scientific">Popillia japonica</name>
    <name type="common">Japanese beetle</name>
    <dbReference type="NCBI Taxonomy" id="7064"/>
    <lineage>
        <taxon>Eukaryota</taxon>
        <taxon>Metazoa</taxon>
        <taxon>Ecdysozoa</taxon>
        <taxon>Arthropoda</taxon>
        <taxon>Hexapoda</taxon>
        <taxon>Insecta</taxon>
        <taxon>Pterygota</taxon>
        <taxon>Neoptera</taxon>
        <taxon>Endopterygota</taxon>
        <taxon>Coleoptera</taxon>
        <taxon>Polyphaga</taxon>
        <taxon>Scarabaeiformia</taxon>
        <taxon>Scarabaeidae</taxon>
        <taxon>Rutelinae</taxon>
        <taxon>Popillia</taxon>
    </lineage>
</organism>
<evidence type="ECO:0000313" key="1">
    <source>
        <dbReference type="EMBL" id="KAK9719128.1"/>
    </source>
</evidence>
<reference evidence="1 2" key="1">
    <citation type="journal article" date="2024" name="BMC Genomics">
        <title>De novo assembly and annotation of Popillia japonica's genome with initial clues to its potential as an invasive pest.</title>
        <authorList>
            <person name="Cucini C."/>
            <person name="Boschi S."/>
            <person name="Funari R."/>
            <person name="Cardaioli E."/>
            <person name="Iannotti N."/>
            <person name="Marturano G."/>
            <person name="Paoli F."/>
            <person name="Bruttini M."/>
            <person name="Carapelli A."/>
            <person name="Frati F."/>
            <person name="Nardi F."/>
        </authorList>
    </citation>
    <scope>NUCLEOTIDE SEQUENCE [LARGE SCALE GENOMIC DNA]</scope>
    <source>
        <strain evidence="1">DMR45628</strain>
    </source>
</reference>
<gene>
    <name evidence="1" type="ORF">QE152_g22810</name>
</gene>
<dbReference type="Proteomes" id="UP001458880">
    <property type="component" value="Unassembled WGS sequence"/>
</dbReference>
<evidence type="ECO:0000313" key="2">
    <source>
        <dbReference type="Proteomes" id="UP001458880"/>
    </source>
</evidence>
<name>A0AAW1KJD8_POPJA</name>
<sequence>MKLLNFSRKLSIALAIERKQQTSGFRVAGIWPLDTIKFDEQLVDATSSLENSSGSLQRILTSDAQIASTSNVQEAMAPDAQIPSTSNVHRAVLDKSIPLEDIVNNPKLPQPKTKQALFFWKLQL</sequence>